<dbReference type="InterPro" id="IPR026444">
    <property type="entry name" value="Secre_tail"/>
</dbReference>
<dbReference type="InterPro" id="IPR052956">
    <property type="entry name" value="Mesenchyme-surface_protein"/>
</dbReference>
<dbReference type="NCBIfam" id="NF038117">
    <property type="entry name" value="choice_anch_I"/>
    <property type="match status" value="1"/>
</dbReference>
<sequence length="591" mass="63931">MKIFYSLMGLLAFTTAGFSQNLVDLSLAGTYETGVFDDGAMEILAHDPVNHHVFVVNASTKSIDILDISTPSNITKVTSIDLSPYGKAANSVSFFGGYVVAAVEDTVKQANGKAVFFDDQGTYVAHVMVGALPDMVTFSHDGNTVLVANEGEPNDDYTVDPEGTVSIIDVSGGVANVTQSDVTEINFQSFNNNYDQDIRVFGPGATLAMDLEPEYIALSADDAFAYVVMQENNAMAKIDLSTNTVVSLKALGFKDWMAGDNVLDASNTAASVDLRHWPIYGMYQPDAMVAFEHNGSTYLATANEGDSRDYDGFSEEDRVKDLLLDSVVFPNYANLQMNDSLGRMNITTTLGDTDNDGYYEELYAYGARSFSIWDSNMNLVYDSEGDIASNVFLDYPNEFNSNNDDNTSFKSRSDDKGVEPEAVEVAVINGTRVLFVGLERMGGVIVYDITNPMAPQFVSYFLNRNFNVDADAPGAGDLAPEDLVFISAAESPTGYPLLASANEVSGTFSLYNIGGTIGLEEVVKESAIFAYPNPVVDVVTFNKDIENGLLYDMNGRVVSEVKGSEADLSDLAAGLYILMADNVKGLQILKK</sequence>
<reference evidence="4 5" key="1">
    <citation type="submission" date="2019-10" db="EMBL/GenBank/DDBJ databases">
        <title>Genome sequence of Phaeocystidibacter marisrubri JCM30614 (type strain).</title>
        <authorList>
            <person name="Bowman J.P."/>
        </authorList>
    </citation>
    <scope>NUCLEOTIDE SEQUENCE [LARGE SCALE GENOMIC DNA]</scope>
    <source>
        <strain evidence="4 5">JCM 30614</strain>
    </source>
</reference>
<name>A0A6L3ZD54_9FLAO</name>
<evidence type="ECO:0000256" key="1">
    <source>
        <dbReference type="ARBA" id="ARBA00022729"/>
    </source>
</evidence>
<feature type="domain" description="Secretion system C-terminal sorting" evidence="2">
    <location>
        <begin position="531"/>
        <end position="588"/>
    </location>
</feature>
<dbReference type="Gene3D" id="2.130.10.10">
    <property type="entry name" value="YVTN repeat-like/Quinoprotein amine dehydrogenase"/>
    <property type="match status" value="1"/>
</dbReference>
<evidence type="ECO:0000313" key="4">
    <source>
        <dbReference type="EMBL" id="KAB2815163.1"/>
    </source>
</evidence>
<dbReference type="Pfam" id="PF18962">
    <property type="entry name" value="Por_Secre_tail"/>
    <property type="match status" value="1"/>
</dbReference>
<comment type="caution">
    <text evidence="4">The sequence shown here is derived from an EMBL/GenBank/DDBJ whole genome shotgun (WGS) entry which is preliminary data.</text>
</comment>
<dbReference type="AlphaFoldDB" id="A0A6L3ZD54"/>
<keyword evidence="5" id="KW-1185">Reference proteome</keyword>
<evidence type="ECO:0000259" key="3">
    <source>
        <dbReference type="Pfam" id="PF22494"/>
    </source>
</evidence>
<dbReference type="InterPro" id="IPR055188">
    <property type="entry name" value="Choice_anch_I"/>
</dbReference>
<dbReference type="EMBL" id="WBVQ01000003">
    <property type="protein sequence ID" value="KAB2815163.1"/>
    <property type="molecule type" value="Genomic_DNA"/>
</dbReference>
<evidence type="ECO:0000313" key="5">
    <source>
        <dbReference type="Proteomes" id="UP000484164"/>
    </source>
</evidence>
<dbReference type="NCBIfam" id="TIGR04183">
    <property type="entry name" value="Por_Secre_tail"/>
    <property type="match status" value="1"/>
</dbReference>
<organism evidence="4 5">
    <name type="scientific">Phaeocystidibacter marisrubri</name>
    <dbReference type="NCBI Taxonomy" id="1577780"/>
    <lineage>
        <taxon>Bacteria</taxon>
        <taxon>Pseudomonadati</taxon>
        <taxon>Bacteroidota</taxon>
        <taxon>Flavobacteriia</taxon>
        <taxon>Flavobacteriales</taxon>
        <taxon>Phaeocystidibacteraceae</taxon>
        <taxon>Phaeocystidibacter</taxon>
    </lineage>
</organism>
<dbReference type="OrthoDB" id="9803927at2"/>
<keyword evidence="1" id="KW-0732">Signal</keyword>
<gene>
    <name evidence="4" type="ORF">F8C82_13780</name>
</gene>
<protein>
    <submittedName>
        <fullName evidence="4">T9SS type A sorting domain-containing protein</fullName>
    </submittedName>
</protein>
<dbReference type="InterPro" id="IPR015943">
    <property type="entry name" value="WD40/YVTN_repeat-like_dom_sf"/>
</dbReference>
<dbReference type="SUPFAM" id="SSF50974">
    <property type="entry name" value="Nitrous oxide reductase, N-terminal domain"/>
    <property type="match status" value="1"/>
</dbReference>
<feature type="domain" description="Choice-of-anchor I" evidence="3">
    <location>
        <begin position="38"/>
        <end position="513"/>
    </location>
</feature>
<accession>A0A6L3ZD54</accession>
<dbReference type="PANTHER" id="PTHR46928">
    <property type="entry name" value="MESENCHYME-SPECIFIC CELL SURFACE GLYCOPROTEIN"/>
    <property type="match status" value="1"/>
</dbReference>
<dbReference type="InterPro" id="IPR011045">
    <property type="entry name" value="N2O_reductase_N"/>
</dbReference>
<dbReference type="Pfam" id="PF22494">
    <property type="entry name" value="choice_anch_I"/>
    <property type="match status" value="1"/>
</dbReference>
<proteinExistence type="predicted"/>
<evidence type="ECO:0000259" key="2">
    <source>
        <dbReference type="Pfam" id="PF18962"/>
    </source>
</evidence>
<dbReference type="RefSeq" id="WP_151694199.1">
    <property type="nucleotide sequence ID" value="NZ_BMGX01000001.1"/>
</dbReference>
<dbReference type="Proteomes" id="UP000484164">
    <property type="component" value="Unassembled WGS sequence"/>
</dbReference>
<dbReference type="PANTHER" id="PTHR46928:SF1">
    <property type="entry name" value="MESENCHYME-SPECIFIC CELL SURFACE GLYCOPROTEIN"/>
    <property type="match status" value="1"/>
</dbReference>